<gene>
    <name evidence="2" type="ORF">AWW68_11245</name>
</gene>
<dbReference type="Proteomes" id="UP000075606">
    <property type="component" value="Unassembled WGS sequence"/>
</dbReference>
<name>A0A150X3W7_9BACT</name>
<sequence>MSMNQHDIIGKYLQAIGVMTREFFYEMEDHILSSFENRKDKTQTLQEHIRDEVQPSFGGVKKILSIEKTQMNARRKLIWKRFFQILMSYLLGWPNMIITAGVSGVVYISSLYINNSKLFGISLALWFILVFVFMSRILWYSYQCKTKKKYYKTSQVYSVLGNDMSLFISIPNVVFQLFTLSGGSELLMKWVNSPILTIPGTVLLILFFISSQKLYKEEFRLQIQALN</sequence>
<keyword evidence="1" id="KW-1133">Transmembrane helix</keyword>
<feature type="transmembrane region" description="Helical" evidence="1">
    <location>
        <begin position="119"/>
        <end position="139"/>
    </location>
</feature>
<evidence type="ECO:0000256" key="1">
    <source>
        <dbReference type="SAM" id="Phobius"/>
    </source>
</evidence>
<organism evidence="2 3">
    <name type="scientific">Roseivirga spongicola</name>
    <dbReference type="NCBI Taxonomy" id="333140"/>
    <lineage>
        <taxon>Bacteria</taxon>
        <taxon>Pseudomonadati</taxon>
        <taxon>Bacteroidota</taxon>
        <taxon>Cytophagia</taxon>
        <taxon>Cytophagales</taxon>
        <taxon>Roseivirgaceae</taxon>
        <taxon>Roseivirga</taxon>
    </lineage>
</organism>
<proteinExistence type="predicted"/>
<protein>
    <submittedName>
        <fullName evidence="2">Uncharacterized protein</fullName>
    </submittedName>
</protein>
<feature type="transmembrane region" description="Helical" evidence="1">
    <location>
        <begin position="159"/>
        <end position="178"/>
    </location>
</feature>
<keyword evidence="1" id="KW-0472">Membrane</keyword>
<dbReference type="RefSeq" id="WP_185101263.1">
    <property type="nucleotide sequence ID" value="NZ_CP139724.1"/>
</dbReference>
<comment type="caution">
    <text evidence="2">The sequence shown here is derived from an EMBL/GenBank/DDBJ whole genome shotgun (WGS) entry which is preliminary data.</text>
</comment>
<keyword evidence="1" id="KW-0812">Transmembrane</keyword>
<accession>A0A150X3W7</accession>
<feature type="transmembrane region" description="Helical" evidence="1">
    <location>
        <begin position="85"/>
        <end position="113"/>
    </location>
</feature>
<reference evidence="2 3" key="1">
    <citation type="submission" date="2016-01" db="EMBL/GenBank/DDBJ databases">
        <title>Genome sequencing of Roseivirga spongicola UST030701-084.</title>
        <authorList>
            <person name="Selvaratnam C."/>
            <person name="Thevarajoo S."/>
            <person name="Goh K.M."/>
            <person name="Ee R."/>
            <person name="Chan K.-G."/>
            <person name="Chong C.S."/>
        </authorList>
    </citation>
    <scope>NUCLEOTIDE SEQUENCE [LARGE SCALE GENOMIC DNA]</scope>
    <source>
        <strain evidence="2 3">UST030701-084</strain>
    </source>
</reference>
<evidence type="ECO:0000313" key="2">
    <source>
        <dbReference type="EMBL" id="KYG73282.1"/>
    </source>
</evidence>
<evidence type="ECO:0000313" key="3">
    <source>
        <dbReference type="Proteomes" id="UP000075606"/>
    </source>
</evidence>
<keyword evidence="3" id="KW-1185">Reference proteome</keyword>
<dbReference type="EMBL" id="LRPC01000028">
    <property type="protein sequence ID" value="KYG73282.1"/>
    <property type="molecule type" value="Genomic_DNA"/>
</dbReference>
<feature type="transmembrane region" description="Helical" evidence="1">
    <location>
        <begin position="190"/>
        <end position="210"/>
    </location>
</feature>
<dbReference type="STRING" id="333140.AWW68_11245"/>
<dbReference type="AlphaFoldDB" id="A0A150X3W7"/>